<evidence type="ECO:0000313" key="3">
    <source>
        <dbReference type="Proteomes" id="UP000011760"/>
    </source>
</evidence>
<dbReference type="EMBL" id="CP004354">
    <property type="protein sequence ID" value="AGG67433.1"/>
    <property type="molecule type" value="Genomic_DNA"/>
</dbReference>
<gene>
    <name evidence="2" type="ORF">H924_09985</name>
</gene>
<dbReference type="PATRIC" id="fig|1121353.3.peg.2037"/>
<accession>M1UZY3</accession>
<reference evidence="2 3" key="1">
    <citation type="submission" date="2013-02" db="EMBL/GenBank/DDBJ databases">
        <title>The complete genome sequence of Corynebacterium callunae DSM 20147.</title>
        <authorList>
            <person name="Ruckert C."/>
            <person name="Albersmeier A."/>
            <person name="Kalinowski J."/>
        </authorList>
    </citation>
    <scope>NUCLEOTIDE SEQUENCE [LARGE SCALE GENOMIC DNA]</scope>
    <source>
        <strain evidence="2 3">DSM 20147</strain>
    </source>
</reference>
<evidence type="ECO:0000313" key="2">
    <source>
        <dbReference type="EMBL" id="AGG67433.1"/>
    </source>
</evidence>
<sequence>MLCTLWKILAIHRNLVLMRNPQSSLAFSAAVLFCAVALITRFAGSPVIVPILAIVVAAIALGVGLKIRSRAALQDKPVVFSAEQTQQLVELKNRGQEAAAIRQAQLWSRGASNEAVADAVRQL</sequence>
<feature type="transmembrane region" description="Helical" evidence="1">
    <location>
        <begin position="48"/>
        <end position="67"/>
    </location>
</feature>
<keyword evidence="1" id="KW-1133">Transmembrane helix</keyword>
<organism evidence="2 3">
    <name type="scientific">Corynebacterium callunae DSM 20147</name>
    <dbReference type="NCBI Taxonomy" id="1121353"/>
    <lineage>
        <taxon>Bacteria</taxon>
        <taxon>Bacillati</taxon>
        <taxon>Actinomycetota</taxon>
        <taxon>Actinomycetes</taxon>
        <taxon>Mycobacteriales</taxon>
        <taxon>Corynebacteriaceae</taxon>
        <taxon>Corynebacterium</taxon>
    </lineage>
</organism>
<dbReference type="Proteomes" id="UP000011760">
    <property type="component" value="Chromosome"/>
</dbReference>
<dbReference type="KEGG" id="ccn:H924_09985"/>
<feature type="transmembrane region" description="Helical" evidence="1">
    <location>
        <begin position="23"/>
        <end position="42"/>
    </location>
</feature>
<evidence type="ECO:0000256" key="1">
    <source>
        <dbReference type="SAM" id="Phobius"/>
    </source>
</evidence>
<keyword evidence="1" id="KW-0812">Transmembrane</keyword>
<keyword evidence="3" id="KW-1185">Reference proteome</keyword>
<dbReference type="AlphaFoldDB" id="M1UZY3"/>
<dbReference type="STRING" id="1121353.H924_09985"/>
<protein>
    <submittedName>
        <fullName evidence="2">Uncharacterized protein</fullName>
    </submittedName>
</protein>
<keyword evidence="1" id="KW-0472">Membrane</keyword>
<dbReference type="HOGENOM" id="CLU_163887_0_0_11"/>
<proteinExistence type="predicted"/>
<name>M1UZY3_9CORY</name>